<dbReference type="InterPro" id="IPR000119">
    <property type="entry name" value="Hist_DNA-bd"/>
</dbReference>
<evidence type="ECO:0000256" key="2">
    <source>
        <dbReference type="ARBA" id="ARBA00023067"/>
    </source>
</evidence>
<protein>
    <submittedName>
        <fullName evidence="5">DNA-binding protein HU-beta</fullName>
    </submittedName>
</protein>
<gene>
    <name evidence="5" type="primary">hupB_2</name>
    <name evidence="5" type="ORF">KEBURONENSIS_01886</name>
    <name evidence="6" type="ORF">KEBURONENSIS_01900</name>
</gene>
<name>A0A238HI47_9NEIS</name>
<sequence>MNKSELVKTIAARAGLTQTQAGHALDAFCATVIDELGEGGEVVLAGFGTFKTQQRAARKGMNIKTKEPITIAASTAPKFTAGKALKDAVA</sequence>
<dbReference type="InterPro" id="IPR010992">
    <property type="entry name" value="IHF-like_DNA-bd_dom_sf"/>
</dbReference>
<dbReference type="Pfam" id="PF00216">
    <property type="entry name" value="Bac_DNA_binding"/>
    <property type="match status" value="1"/>
</dbReference>
<accession>A0A238HI47</accession>
<dbReference type="EMBL" id="FXUV02000053">
    <property type="protein sequence ID" value="SNB80910.1"/>
    <property type="molecule type" value="Genomic_DNA"/>
</dbReference>
<organism evidence="5">
    <name type="scientific">Kingella negevensis</name>
    <dbReference type="NCBI Taxonomy" id="1522312"/>
    <lineage>
        <taxon>Bacteria</taxon>
        <taxon>Pseudomonadati</taxon>
        <taxon>Pseudomonadota</taxon>
        <taxon>Betaproteobacteria</taxon>
        <taxon>Neisseriales</taxon>
        <taxon>Neisseriaceae</taxon>
        <taxon>Kingella</taxon>
    </lineage>
</organism>
<evidence type="ECO:0000256" key="4">
    <source>
        <dbReference type="RuleBase" id="RU003939"/>
    </source>
</evidence>
<dbReference type="OrthoDB" id="9799835at2"/>
<dbReference type="CDD" id="cd13831">
    <property type="entry name" value="HU"/>
    <property type="match status" value="1"/>
</dbReference>
<evidence type="ECO:0000256" key="3">
    <source>
        <dbReference type="ARBA" id="ARBA00023125"/>
    </source>
</evidence>
<keyword evidence="3 5" id="KW-0238">DNA-binding</keyword>
<evidence type="ECO:0000313" key="5">
    <source>
        <dbReference type="EMBL" id="SMQ13144.1"/>
    </source>
</evidence>
<dbReference type="SUPFAM" id="SSF47729">
    <property type="entry name" value="IHF-like DNA-binding proteins"/>
    <property type="match status" value="1"/>
</dbReference>
<dbReference type="SMART" id="SM00411">
    <property type="entry name" value="BHL"/>
    <property type="match status" value="1"/>
</dbReference>
<dbReference type="AlphaFoldDB" id="A0A238HI47"/>
<dbReference type="RefSeq" id="WP_095063170.1">
    <property type="nucleotide sequence ID" value="NZ_FXUV02000053.1"/>
</dbReference>
<dbReference type="GO" id="GO:0003677">
    <property type="term" value="F:DNA binding"/>
    <property type="evidence" value="ECO:0007669"/>
    <property type="project" value="UniProtKB-KW"/>
</dbReference>
<evidence type="ECO:0000313" key="6">
    <source>
        <dbReference type="EMBL" id="SNB80910.1"/>
    </source>
</evidence>
<keyword evidence="2" id="KW-0226">DNA condensation</keyword>
<evidence type="ECO:0000313" key="7">
    <source>
        <dbReference type="Proteomes" id="UP000215450"/>
    </source>
</evidence>
<dbReference type="Proteomes" id="UP000215450">
    <property type="component" value="Unassembled WGS sequence"/>
</dbReference>
<proteinExistence type="inferred from homology"/>
<dbReference type="Gene3D" id="4.10.520.10">
    <property type="entry name" value="IHF-like DNA-binding proteins"/>
    <property type="match status" value="1"/>
</dbReference>
<dbReference type="PANTHER" id="PTHR33175">
    <property type="entry name" value="DNA-BINDING PROTEIN HU"/>
    <property type="match status" value="1"/>
</dbReference>
<dbReference type="GO" id="GO:0030527">
    <property type="term" value="F:structural constituent of chromatin"/>
    <property type="evidence" value="ECO:0007669"/>
    <property type="project" value="InterPro"/>
</dbReference>
<dbReference type="EMBL" id="FXUV01000048">
    <property type="protein sequence ID" value="SMQ13144.1"/>
    <property type="molecule type" value="Genomic_DNA"/>
</dbReference>
<evidence type="ECO:0000256" key="1">
    <source>
        <dbReference type="ARBA" id="ARBA00010529"/>
    </source>
</evidence>
<dbReference type="PRINTS" id="PR01727">
    <property type="entry name" value="DNABINDINGHU"/>
</dbReference>
<reference evidence="6 7" key="2">
    <citation type="submission" date="2017-06" db="EMBL/GenBank/DDBJ databases">
        <authorList>
            <person name="Kim H.J."/>
            <person name="Triplett B.A."/>
        </authorList>
    </citation>
    <scope>NUCLEOTIDE SEQUENCE [LARGE SCALE GENOMIC DNA]</scope>
    <source>
        <strain evidence="6">Kingella_eburonensis</strain>
    </source>
</reference>
<keyword evidence="7" id="KW-1185">Reference proteome</keyword>
<reference evidence="5" key="1">
    <citation type="submission" date="2017-05" db="EMBL/GenBank/DDBJ databases">
        <authorList>
            <person name="Song R."/>
            <person name="Chenine A.L."/>
            <person name="Ruprecht R.M."/>
        </authorList>
    </citation>
    <scope>NUCLEOTIDE SEQUENCE</scope>
    <source>
        <strain evidence="5">Kingella_eburonensis</strain>
    </source>
</reference>
<dbReference type="GO" id="GO:0030261">
    <property type="term" value="P:chromosome condensation"/>
    <property type="evidence" value="ECO:0007669"/>
    <property type="project" value="UniProtKB-KW"/>
</dbReference>
<dbReference type="PANTHER" id="PTHR33175:SF3">
    <property type="entry name" value="DNA-BINDING PROTEIN HU-BETA"/>
    <property type="match status" value="1"/>
</dbReference>
<comment type="similarity">
    <text evidence="1 4">Belongs to the bacterial histone-like protein family.</text>
</comment>